<dbReference type="Gene3D" id="3.90.1170.30">
    <property type="entry name" value="Pyrimidine nucleoside phosphorylase-like, C-terminal domain"/>
    <property type="match status" value="1"/>
</dbReference>
<dbReference type="Pfam" id="PF02885">
    <property type="entry name" value="Glycos_trans_3N"/>
    <property type="match status" value="1"/>
</dbReference>
<dbReference type="InterPro" id="IPR036566">
    <property type="entry name" value="PYNP-like_C_sf"/>
</dbReference>
<dbReference type="InterPro" id="IPR018090">
    <property type="entry name" value="Pyrmidine_PPas_bac/euk"/>
</dbReference>
<dbReference type="GO" id="GO:0005829">
    <property type="term" value="C:cytosol"/>
    <property type="evidence" value="ECO:0007669"/>
    <property type="project" value="TreeGrafter"/>
</dbReference>
<name>A0A846U4A4_9MOLU</name>
<dbReference type="EC" id="2.4.2.4" evidence="8"/>
<dbReference type="SUPFAM" id="SSF54680">
    <property type="entry name" value="Pyrimidine nucleoside phosphorylase C-terminal domain"/>
    <property type="match status" value="1"/>
</dbReference>
<dbReference type="NCBIfam" id="NF004490">
    <property type="entry name" value="PRK05820.1"/>
    <property type="match status" value="1"/>
</dbReference>
<evidence type="ECO:0000256" key="4">
    <source>
        <dbReference type="ARBA" id="ARBA00022679"/>
    </source>
</evidence>
<feature type="domain" description="Pyrimidine nucleoside phosphorylase C-terminal" evidence="7">
    <location>
        <begin position="343"/>
        <end position="416"/>
    </location>
</feature>
<dbReference type="SUPFAM" id="SSF52418">
    <property type="entry name" value="Nucleoside phosphorylase/phosphoribosyltransferase catalytic domain"/>
    <property type="match status" value="1"/>
</dbReference>
<dbReference type="InterPro" id="IPR017459">
    <property type="entry name" value="Glycosyl_Trfase_fam3_N_dom"/>
</dbReference>
<dbReference type="Pfam" id="PF00591">
    <property type="entry name" value="Glycos_transf_3"/>
    <property type="match status" value="1"/>
</dbReference>
<dbReference type="GO" id="GO:0004645">
    <property type="term" value="F:1,4-alpha-oligoglucan phosphorylase activity"/>
    <property type="evidence" value="ECO:0007669"/>
    <property type="project" value="InterPro"/>
</dbReference>
<proteinExistence type="inferred from homology"/>
<dbReference type="GO" id="GO:0006206">
    <property type="term" value="P:pyrimidine nucleobase metabolic process"/>
    <property type="evidence" value="ECO:0007669"/>
    <property type="project" value="InterPro"/>
</dbReference>
<dbReference type="Pfam" id="PF07831">
    <property type="entry name" value="PYNP_C"/>
    <property type="match status" value="1"/>
</dbReference>
<dbReference type="SMART" id="SM00941">
    <property type="entry name" value="PYNP_C"/>
    <property type="match status" value="1"/>
</dbReference>
<dbReference type="InterPro" id="IPR013102">
    <property type="entry name" value="PYNP_C"/>
</dbReference>
<comment type="subunit">
    <text evidence="2">Homodimer.</text>
</comment>
<comment type="similarity">
    <text evidence="1">Belongs to the thymidine/pyrimidine-nucleoside phosphorylase family.</text>
</comment>
<dbReference type="EMBL" id="JAAVVK010000001">
    <property type="protein sequence ID" value="NKE38287.1"/>
    <property type="molecule type" value="Genomic_DNA"/>
</dbReference>
<dbReference type="InterPro" id="IPR036320">
    <property type="entry name" value="Glycosyl_Trfase_fam3_N_dom_sf"/>
</dbReference>
<gene>
    <name evidence="8" type="ORF">HER12_00755</name>
</gene>
<dbReference type="GO" id="GO:0006213">
    <property type="term" value="P:pyrimidine nucleoside metabolic process"/>
    <property type="evidence" value="ECO:0007669"/>
    <property type="project" value="InterPro"/>
</dbReference>
<dbReference type="FunFam" id="3.40.1030.10:FF:000003">
    <property type="entry name" value="Pyrimidine-nucleoside phosphorylase"/>
    <property type="match status" value="1"/>
</dbReference>
<keyword evidence="3 8" id="KW-0328">Glycosyltransferase</keyword>
<dbReference type="PANTHER" id="PTHR10515:SF0">
    <property type="entry name" value="THYMIDINE PHOSPHORYLASE"/>
    <property type="match status" value="1"/>
</dbReference>
<reference evidence="8 9" key="1">
    <citation type="submission" date="2020-04" db="EMBL/GenBank/DDBJ databases">
        <title>Complete genome sequence of Spiroplasma platyhelix ATCC 51748, an insect isolate.</title>
        <authorList>
            <person name="Green E.A."/>
            <person name="Klassen J.L."/>
        </authorList>
    </citation>
    <scope>NUCLEOTIDE SEQUENCE [LARGE SCALE GENOMIC DNA]</scope>
    <source>
        <strain evidence="8 9">PALS-1</strain>
    </source>
</reference>
<comment type="function">
    <text evidence="6">The enzymes which catalyze the reversible phosphorolysis of pyrimidine nucleosides are involved in the degradation of these compounds and in their utilization as carbon and energy sources, or in the rescue of pyrimidine bases for nucleotide synthesis.</text>
</comment>
<organism evidence="8 9">
    <name type="scientific">Spiroplasma platyhelix PALS-1</name>
    <dbReference type="NCBI Taxonomy" id="1276218"/>
    <lineage>
        <taxon>Bacteria</taxon>
        <taxon>Bacillati</taxon>
        <taxon>Mycoplasmatota</taxon>
        <taxon>Mollicutes</taxon>
        <taxon>Entomoplasmatales</taxon>
        <taxon>Spiroplasmataceae</taxon>
        <taxon>Spiroplasma</taxon>
    </lineage>
</organism>
<dbReference type="RefSeq" id="WP_168104761.1">
    <property type="nucleotide sequence ID" value="NZ_CP051215.1"/>
</dbReference>
<dbReference type="NCBIfam" id="TIGR02644">
    <property type="entry name" value="Y_phosphoryl"/>
    <property type="match status" value="1"/>
</dbReference>
<dbReference type="AlphaFoldDB" id="A0A846U4A4"/>
<accession>A0A846U4A4</accession>
<sequence length="433" mass="46996">MLDLIHKKKQGLALNEKELEFLVQGITDGSIPDYQITAWAMAVYFQRMSDEELVAFTKAVINSGQTLDLSKIKGIKVDKHSTGGIGDKTSLVFGPLAASLGLKVTKMAGRGLGVTGGTIDKLSTIPNFKYELSVTEFVKDVNKVGFSITSQTGNLVPADKKLYALRDVSDTVNSLELIAASVMSKKIAMGADIILLDVKCGSGAFVSDIKEARELANLMIKIGKAFNKKVIAVISDMNKPLGKTIGNSLEVQEAVASLNNQGPEDLKELSVSLAALALVASNKKLKLKQAKLEAIKMFDSLKPLSVFYDFIVAQGGDLEYIKNINSAKSAKYIIPIKATRDGYLSFTDNYLLGELSNVLGAGRLVKDAKIDPTAGIVLKQVEGDKIKKNQIILELHTNKIKSQHKQFQAMALETFSILAKKPKLKSLIFEIIM</sequence>
<evidence type="ECO:0000256" key="6">
    <source>
        <dbReference type="ARBA" id="ARBA00056338"/>
    </source>
</evidence>
<keyword evidence="9" id="KW-1185">Reference proteome</keyword>
<evidence type="ECO:0000256" key="5">
    <source>
        <dbReference type="ARBA" id="ARBA00048550"/>
    </source>
</evidence>
<comment type="caution">
    <text evidence="8">The sequence shown here is derived from an EMBL/GenBank/DDBJ whole genome shotgun (WGS) entry which is preliminary data.</text>
</comment>
<dbReference type="InterPro" id="IPR035902">
    <property type="entry name" value="Nuc_phospho_transferase"/>
</dbReference>
<dbReference type="Gene3D" id="3.40.1030.10">
    <property type="entry name" value="Nucleoside phosphorylase/phosphoribosyltransferase catalytic domain"/>
    <property type="match status" value="1"/>
</dbReference>
<protein>
    <submittedName>
        <fullName evidence="8">Thymidine phosphorylase</fullName>
        <ecNumber evidence="8">2.4.2.4</ecNumber>
    </submittedName>
</protein>
<dbReference type="PIRSF" id="PIRSF000478">
    <property type="entry name" value="TP_PyNP"/>
    <property type="match status" value="1"/>
</dbReference>
<evidence type="ECO:0000256" key="2">
    <source>
        <dbReference type="ARBA" id="ARBA00011738"/>
    </source>
</evidence>
<evidence type="ECO:0000259" key="7">
    <source>
        <dbReference type="SMART" id="SM00941"/>
    </source>
</evidence>
<evidence type="ECO:0000256" key="3">
    <source>
        <dbReference type="ARBA" id="ARBA00022676"/>
    </source>
</evidence>
<dbReference type="GO" id="GO:0009032">
    <property type="term" value="F:thymidine phosphorylase activity"/>
    <property type="evidence" value="ECO:0007669"/>
    <property type="project" value="UniProtKB-EC"/>
</dbReference>
<dbReference type="PANTHER" id="PTHR10515">
    <property type="entry name" value="THYMIDINE PHOSPHORYLASE"/>
    <property type="match status" value="1"/>
</dbReference>
<evidence type="ECO:0000313" key="9">
    <source>
        <dbReference type="Proteomes" id="UP000584587"/>
    </source>
</evidence>
<dbReference type="InterPro" id="IPR000053">
    <property type="entry name" value="Thymidine/pyrmidine_PPase"/>
</dbReference>
<dbReference type="InterPro" id="IPR000312">
    <property type="entry name" value="Glycosyl_Trfase_fam3"/>
</dbReference>
<dbReference type="Proteomes" id="UP000584587">
    <property type="component" value="Unassembled WGS sequence"/>
</dbReference>
<comment type="catalytic activity">
    <reaction evidence="5">
        <text>thymidine + phosphate = 2-deoxy-alpha-D-ribose 1-phosphate + thymine</text>
        <dbReference type="Rhea" id="RHEA:16037"/>
        <dbReference type="ChEBI" id="CHEBI:17748"/>
        <dbReference type="ChEBI" id="CHEBI:17821"/>
        <dbReference type="ChEBI" id="CHEBI:43474"/>
        <dbReference type="ChEBI" id="CHEBI:57259"/>
        <dbReference type="EC" id="2.4.2.4"/>
    </reaction>
</comment>
<evidence type="ECO:0000313" key="8">
    <source>
        <dbReference type="EMBL" id="NKE38287.1"/>
    </source>
</evidence>
<dbReference type="SUPFAM" id="SSF47648">
    <property type="entry name" value="Nucleoside phosphorylase/phosphoribosyltransferase N-terminal domain"/>
    <property type="match status" value="1"/>
</dbReference>
<dbReference type="PROSITE" id="PS00647">
    <property type="entry name" value="THYMID_PHOSPHORYLASE"/>
    <property type="match status" value="1"/>
</dbReference>
<dbReference type="Gene3D" id="1.20.970.10">
    <property type="entry name" value="Transferase, Pyrimidine Nucleoside Phosphorylase, Chain C"/>
    <property type="match status" value="1"/>
</dbReference>
<evidence type="ECO:0000256" key="1">
    <source>
        <dbReference type="ARBA" id="ARBA00006915"/>
    </source>
</evidence>
<keyword evidence="4 8" id="KW-0808">Transferase</keyword>
<dbReference type="InterPro" id="IPR017872">
    <property type="entry name" value="Pyrmidine_PPase_CS"/>
</dbReference>